<dbReference type="EMBL" id="FNEH01000042">
    <property type="protein sequence ID" value="SDJ29953.1"/>
    <property type="molecule type" value="Genomic_DNA"/>
</dbReference>
<evidence type="ECO:0000313" key="9">
    <source>
        <dbReference type="Proteomes" id="UP000198945"/>
    </source>
</evidence>
<protein>
    <recommendedName>
        <fullName evidence="15">Antitoxin VbhA domain-containing protein</fullName>
    </recommendedName>
</protein>
<dbReference type="EMBL" id="QICM01000044">
    <property type="protein sequence ID" value="PXV61261.1"/>
    <property type="molecule type" value="Genomic_DNA"/>
</dbReference>
<evidence type="ECO:0000313" key="3">
    <source>
        <dbReference type="EMBL" id="SDG15390.1"/>
    </source>
</evidence>
<reference evidence="4 9" key="1">
    <citation type="submission" date="2016-10" db="EMBL/GenBank/DDBJ databases">
        <authorList>
            <person name="de Groot N.N."/>
        </authorList>
    </citation>
    <scope>NUCLEOTIDE SEQUENCE [LARGE SCALE GENOMIC DNA]</scope>
    <source>
        <strain evidence="4 9">WG7</strain>
    </source>
</reference>
<dbReference type="STRING" id="54121.SAMN04515653_1436"/>
<dbReference type="Proteomes" id="UP000324896">
    <property type="component" value="Unassembled WGS sequence"/>
</dbReference>
<evidence type="ECO:0000313" key="7">
    <source>
        <dbReference type="EMBL" id="TDX43672.1"/>
    </source>
</evidence>
<dbReference type="Proteomes" id="UP000247389">
    <property type="component" value="Unassembled WGS sequence"/>
</dbReference>
<dbReference type="Proteomes" id="UP000295472">
    <property type="component" value="Unassembled WGS sequence"/>
</dbReference>
<reference evidence="8 10" key="2">
    <citation type="submission" date="2016-10" db="EMBL/GenBank/DDBJ databases">
        <authorList>
            <person name="Varghese N."/>
            <person name="Submissions S."/>
        </authorList>
    </citation>
    <scope>NUCLEOTIDE SEQUENCE [LARGE SCALE GENOMIC DNA]</scope>
    <source>
        <strain evidence="2 14">WG10</strain>
        <strain evidence="3 10">WG2</strain>
        <strain evidence="5 8">WG5</strain>
    </source>
</reference>
<evidence type="ECO:0000313" key="1">
    <source>
        <dbReference type="EMBL" id="PXV61261.1"/>
    </source>
</evidence>
<evidence type="ECO:0000313" key="8">
    <source>
        <dbReference type="Proteomes" id="UP000198612"/>
    </source>
</evidence>
<evidence type="ECO:0000313" key="2">
    <source>
        <dbReference type="EMBL" id="SDC58810.1"/>
    </source>
</evidence>
<evidence type="ECO:0000313" key="6">
    <source>
        <dbReference type="EMBL" id="TDS25700.1"/>
    </source>
</evidence>
<evidence type="ECO:0008006" key="15">
    <source>
        <dbReference type="Google" id="ProtNLM"/>
    </source>
</evidence>
<evidence type="ECO:0000313" key="12">
    <source>
        <dbReference type="Proteomes" id="UP000295472"/>
    </source>
</evidence>
<dbReference type="EMBL" id="FNBJ01000053">
    <property type="protein sequence ID" value="SDG15390.1"/>
    <property type="molecule type" value="Genomic_DNA"/>
</dbReference>
<reference evidence="6 13" key="4">
    <citation type="submission" date="2019-03" db="EMBL/GenBank/DDBJ databases">
        <title>Deep subsurface shale carbon reservoir microbial communities from Ohio and West Virginia, USA.</title>
        <authorList>
            <person name="Wrighton K."/>
        </authorList>
    </citation>
    <scope>NUCLEOTIDE SEQUENCE [LARGE SCALE GENOMIC DNA]</scope>
    <source>
        <strain evidence="6 13">UTICA-S4D12</strain>
    </source>
</reference>
<proteinExistence type="predicted"/>
<dbReference type="GeneID" id="57012776"/>
<evidence type="ECO:0000313" key="13">
    <source>
        <dbReference type="Proteomes" id="UP000295758"/>
    </source>
</evidence>
<name>A0A1G6MTD2_9FIRM</name>
<dbReference type="Proteomes" id="UP000295758">
    <property type="component" value="Unassembled WGS sequence"/>
</dbReference>
<sequence>MKKMSSKEIDEIIENVKASLAVENIKVDNISVITGKKYLNGEISSKEAIDSITEYIRNKQLRQ</sequence>
<evidence type="ECO:0000313" key="11">
    <source>
        <dbReference type="Proteomes" id="UP000247389"/>
    </source>
</evidence>
<dbReference type="EMBL" id="FOHG01000051">
    <property type="protein sequence ID" value="SET25374.1"/>
    <property type="molecule type" value="Genomic_DNA"/>
</dbReference>
<organism evidence="2 14">
    <name type="scientific">Halanaerobium congolense</name>
    <dbReference type="NCBI Taxonomy" id="54121"/>
    <lineage>
        <taxon>Bacteria</taxon>
        <taxon>Bacillati</taxon>
        <taxon>Bacillota</taxon>
        <taxon>Clostridia</taxon>
        <taxon>Halanaerobiales</taxon>
        <taxon>Halanaerobiaceae</taxon>
        <taxon>Halanaerobium</taxon>
    </lineage>
</organism>
<dbReference type="RefSeq" id="WP_073160339.1">
    <property type="nucleotide sequence ID" value="NZ_FMYT01000009.1"/>
</dbReference>
<reference evidence="1 11" key="3">
    <citation type="submission" date="2018-04" db="EMBL/GenBank/DDBJ databases">
        <title>Subsurface microbial communities from deep shales in Ohio and West Virginia, USA.</title>
        <authorList>
            <person name="Wrighton K."/>
        </authorList>
    </citation>
    <scope>NUCLEOTIDE SEQUENCE [LARGE SCALE GENOMIC DNA]</scope>
    <source>
        <strain evidence="7 12">DSMZ 11287</strain>
        <strain evidence="1 11">MSL28</strain>
    </source>
</reference>
<evidence type="ECO:0000313" key="10">
    <source>
        <dbReference type="Proteomes" id="UP000199519"/>
    </source>
</evidence>
<dbReference type="OrthoDB" id="2112365at2"/>
<accession>A0A1G6MTD2</accession>
<dbReference type="EMBL" id="FMYT01000009">
    <property type="protein sequence ID" value="SDC58810.1"/>
    <property type="molecule type" value="Genomic_DNA"/>
</dbReference>
<dbReference type="Proteomes" id="UP000198612">
    <property type="component" value="Unassembled WGS sequence"/>
</dbReference>
<gene>
    <name evidence="6" type="ORF">BY453_1483</name>
    <name evidence="7" type="ORF">C7954_11553</name>
    <name evidence="1" type="ORF">C8C78_1445</name>
    <name evidence="2" type="ORF">SAMN04488597_10968</name>
    <name evidence="3" type="ORF">SAMN04488598_1536</name>
    <name evidence="5" type="ORF">SAMN04515652_1516</name>
    <name evidence="4" type="ORF">SAMN04515654_1426</name>
</gene>
<dbReference type="Proteomes" id="UP000198945">
    <property type="component" value="Unassembled WGS sequence"/>
</dbReference>
<evidence type="ECO:0000313" key="5">
    <source>
        <dbReference type="EMBL" id="SET25374.1"/>
    </source>
</evidence>
<evidence type="ECO:0000313" key="4">
    <source>
        <dbReference type="EMBL" id="SDJ29953.1"/>
    </source>
</evidence>
<evidence type="ECO:0000313" key="14">
    <source>
        <dbReference type="Proteomes" id="UP000324896"/>
    </source>
</evidence>
<keyword evidence="10" id="KW-1185">Reference proteome</keyword>
<dbReference type="Proteomes" id="UP000199519">
    <property type="component" value="Unassembled WGS sequence"/>
</dbReference>
<dbReference type="AlphaFoldDB" id="A0A1G6MTD2"/>
<dbReference type="EMBL" id="SOEF01000015">
    <property type="protein sequence ID" value="TDX43672.1"/>
    <property type="molecule type" value="Genomic_DNA"/>
</dbReference>
<dbReference type="EMBL" id="SOAA01000048">
    <property type="protein sequence ID" value="TDS25700.1"/>
    <property type="molecule type" value="Genomic_DNA"/>
</dbReference>